<evidence type="ECO:0000259" key="6">
    <source>
        <dbReference type="PROSITE" id="PS51914"/>
    </source>
</evidence>
<dbReference type="SUPFAM" id="SSF50911">
    <property type="entry name" value="Mannose 6-phosphate receptor domain"/>
    <property type="match status" value="1"/>
</dbReference>
<evidence type="ECO:0000256" key="4">
    <source>
        <dbReference type="ARBA" id="ARBA00023157"/>
    </source>
</evidence>
<feature type="compositionally biased region" description="Acidic residues" evidence="5">
    <location>
        <begin position="371"/>
        <end position="380"/>
    </location>
</feature>
<feature type="compositionally biased region" description="Low complexity" evidence="5">
    <location>
        <begin position="443"/>
        <end position="453"/>
    </location>
</feature>
<evidence type="ECO:0000256" key="2">
    <source>
        <dbReference type="ARBA" id="ARBA00022729"/>
    </source>
</evidence>
<dbReference type="Gene3D" id="2.70.130.10">
    <property type="entry name" value="Mannose-6-phosphate receptor binding domain"/>
    <property type="match status" value="1"/>
</dbReference>
<dbReference type="GO" id="GO:0030970">
    <property type="term" value="P:retrograde protein transport, ER to cytosol"/>
    <property type="evidence" value="ECO:0007669"/>
    <property type="project" value="TreeGrafter"/>
</dbReference>
<feature type="domain" description="MRH" evidence="6">
    <location>
        <begin position="117"/>
        <end position="284"/>
    </location>
</feature>
<dbReference type="GO" id="GO:0030968">
    <property type="term" value="P:endoplasmic reticulum unfolded protein response"/>
    <property type="evidence" value="ECO:0007669"/>
    <property type="project" value="InterPro"/>
</dbReference>
<dbReference type="Proteomes" id="UP000256970">
    <property type="component" value="Unassembled WGS sequence"/>
</dbReference>
<dbReference type="AlphaFoldDB" id="A0A383VU53"/>
<feature type="compositionally biased region" description="Low complexity" evidence="5">
    <location>
        <begin position="322"/>
        <end position="345"/>
    </location>
</feature>
<protein>
    <recommendedName>
        <fullName evidence="6">MRH domain-containing protein</fullName>
    </recommendedName>
</protein>
<organism evidence="7 8">
    <name type="scientific">Tetradesmus obliquus</name>
    <name type="common">Green alga</name>
    <name type="synonym">Acutodesmus obliquus</name>
    <dbReference type="NCBI Taxonomy" id="3088"/>
    <lineage>
        <taxon>Eukaryota</taxon>
        <taxon>Viridiplantae</taxon>
        <taxon>Chlorophyta</taxon>
        <taxon>core chlorophytes</taxon>
        <taxon>Chlorophyceae</taxon>
        <taxon>CS clade</taxon>
        <taxon>Sphaeropleales</taxon>
        <taxon>Scenedesmaceae</taxon>
        <taxon>Tetradesmus</taxon>
    </lineage>
</organism>
<dbReference type="EMBL" id="FNXT01000896">
    <property type="protein sequence ID" value="SZX69025.1"/>
    <property type="molecule type" value="Genomic_DNA"/>
</dbReference>
<comment type="subcellular location">
    <subcellularLocation>
        <location evidence="1">Endoplasmic reticulum</location>
    </subcellularLocation>
</comment>
<reference evidence="7 8" key="1">
    <citation type="submission" date="2016-10" db="EMBL/GenBank/DDBJ databases">
        <authorList>
            <person name="Cai Z."/>
        </authorList>
    </citation>
    <scope>NUCLEOTIDE SEQUENCE [LARGE SCALE GENOMIC DNA]</scope>
</reference>
<dbReference type="PANTHER" id="PTHR15414">
    <property type="entry name" value="OS-9-RELATED"/>
    <property type="match status" value="1"/>
</dbReference>
<dbReference type="PROSITE" id="PS51914">
    <property type="entry name" value="MRH"/>
    <property type="match status" value="1"/>
</dbReference>
<evidence type="ECO:0000256" key="1">
    <source>
        <dbReference type="ARBA" id="ARBA00004240"/>
    </source>
</evidence>
<accession>A0A383VU53</accession>
<keyword evidence="8" id="KW-1185">Reference proteome</keyword>
<keyword evidence="4" id="KW-1015">Disulfide bond</keyword>
<dbReference type="STRING" id="3088.A0A383VU53"/>
<dbReference type="InterPro" id="IPR044865">
    <property type="entry name" value="MRH_dom"/>
</dbReference>
<keyword evidence="3" id="KW-0256">Endoplasmic reticulum</keyword>
<evidence type="ECO:0000313" key="7">
    <source>
        <dbReference type="EMBL" id="SZX69025.1"/>
    </source>
</evidence>
<gene>
    <name evidence="7" type="ORF">BQ4739_LOCUS9330</name>
</gene>
<evidence type="ECO:0000256" key="3">
    <source>
        <dbReference type="ARBA" id="ARBA00022824"/>
    </source>
</evidence>
<evidence type="ECO:0000256" key="5">
    <source>
        <dbReference type="SAM" id="MobiDB-lite"/>
    </source>
</evidence>
<dbReference type="InterPro" id="IPR045149">
    <property type="entry name" value="OS-9-like"/>
</dbReference>
<feature type="compositionally biased region" description="Acidic residues" evidence="5">
    <location>
        <begin position="412"/>
        <end position="428"/>
    </location>
</feature>
<dbReference type="InterPro" id="IPR009011">
    <property type="entry name" value="Man6P_isomerase_rcpt-bd_dom_sf"/>
</dbReference>
<dbReference type="PANTHER" id="PTHR15414:SF0">
    <property type="entry name" value="ENDOPLASMIC RETICULUM LECTIN 1"/>
    <property type="match status" value="1"/>
</dbReference>
<keyword evidence="2" id="KW-0732">Signal</keyword>
<dbReference type="InterPro" id="IPR012913">
    <property type="entry name" value="OS9-like_dom"/>
</dbReference>
<feature type="region of interest" description="Disordered" evidence="5">
    <location>
        <begin position="305"/>
        <end position="463"/>
    </location>
</feature>
<dbReference type="GO" id="GO:0005788">
    <property type="term" value="C:endoplasmic reticulum lumen"/>
    <property type="evidence" value="ECO:0007669"/>
    <property type="project" value="TreeGrafter"/>
</dbReference>
<name>A0A383VU53_TETOB</name>
<proteinExistence type="predicted"/>
<evidence type="ECO:0000313" key="8">
    <source>
        <dbReference type="Proteomes" id="UP000256970"/>
    </source>
</evidence>
<dbReference type="Pfam" id="PF07915">
    <property type="entry name" value="PRKCSH"/>
    <property type="match status" value="1"/>
</dbReference>
<sequence>MLCAVLLEEEQQQQQWCTHPTNTCMLAENPSPFVSANPDEPKFIVSLFDDEVVASLLPEVPFTRSTVMTNAAGQQFNCSIPVSPPGAATAVSQMDAEMTPAYDLVKSPFELLEALDGMCLYRQDGLWTYEVCHRQQVRQFRQVSLQPGQVITLQMPEAGAGGQAVMDGLLDALRAGDAAKVPGGVGSLLEAGKKAEDFVCGRFTGDELQSESILEDLSSSGHPLKYVSHKFSGGASCVLTGQPRTAEVRYTCTRGSQDNVVLSVREFPTCNYVVVVSTPFLCKHPSFEPPEEDIRVVSCVPVDADADSSSSSSQLKPGSSTAAAGAQDPAAADSTQAGKDAAAGAKARKGGAAGKQQRKKRPSGPNRSPEYVEDSDEGDELLLLRPQHPDEEVDEYGDDGGYMPFPIGQQEYEQEEPLVDSEQQEQQEQETQQPKPGGKDKQQQQQQQQQQGQAAHDGARDEL</sequence>